<dbReference type="AlphaFoldDB" id="A0A0B5DTI7"/>
<organism evidence="2 3">
    <name type="scientific">Celeribacter indicus</name>
    <dbReference type="NCBI Taxonomy" id="1208324"/>
    <lineage>
        <taxon>Bacteria</taxon>
        <taxon>Pseudomonadati</taxon>
        <taxon>Pseudomonadota</taxon>
        <taxon>Alphaproteobacteria</taxon>
        <taxon>Rhodobacterales</taxon>
        <taxon>Roseobacteraceae</taxon>
        <taxon>Celeribacter</taxon>
    </lineage>
</organism>
<protein>
    <recommendedName>
        <fullName evidence="1">Surface lipoprotein assembly modifier C-terminal domain-containing protein</fullName>
    </recommendedName>
</protein>
<reference evidence="2 3" key="1">
    <citation type="journal article" date="2014" name="Int. J. Syst. Evol. Microbiol.">
        <title>Celeribacter indicus sp. nov., a polycyclic aromatic hydrocarbon-degrading bacterium from deep-sea sediment and reclassification of Huaishuia halophila as Celeribacter halophilus comb. nov.</title>
        <authorList>
            <person name="Lai Q."/>
            <person name="Cao J."/>
            <person name="Yuan J."/>
            <person name="Li F."/>
            <person name="Shao Z."/>
        </authorList>
    </citation>
    <scope>NUCLEOTIDE SEQUENCE [LARGE SCALE GENOMIC DNA]</scope>
    <source>
        <strain evidence="2">P73</strain>
    </source>
</reference>
<evidence type="ECO:0000259" key="1">
    <source>
        <dbReference type="Pfam" id="PF04575"/>
    </source>
</evidence>
<gene>
    <name evidence="2" type="ORF">P73_1669</name>
</gene>
<dbReference type="Pfam" id="PF04575">
    <property type="entry name" value="SlipAM"/>
    <property type="match status" value="1"/>
</dbReference>
<accession>A0A0B5DTI7</accession>
<evidence type="ECO:0000313" key="3">
    <source>
        <dbReference type="Proteomes" id="UP000031521"/>
    </source>
</evidence>
<dbReference type="Proteomes" id="UP000031521">
    <property type="component" value="Chromosome"/>
</dbReference>
<dbReference type="KEGG" id="cid:P73_1669"/>
<dbReference type="InterPro" id="IPR007655">
    <property type="entry name" value="Slam_C"/>
</dbReference>
<dbReference type="STRING" id="1208324.P73_1669"/>
<dbReference type="HOGENOM" id="CLU_711140_0_0_5"/>
<sequence>MIRAAHRRSPDMPRLLPLLRVTLLRAALLGLGLLAAPAAALDPRAILFHAARADAELAAGRPESAYRRLRWLALNDAGDTRRTDAYLTALQQIRRDRPLGFAAGLAVLPSTNIARTSSHDRFETGVGTFDLADEREKSGLGLRLDTAANATSAYAPGRELGLRISLGGAWYDDPALRLVTGALALSHTWILPRRTWTVAALASATAYPAHDADSAPDWQGAGAALSATRALSDAGTLRGSVLVQYRDFETRDYMDGPFAALDLSYSRLVSPRARVTLSAGLDRARTRADHYAYGAASLGLGYRRATRSGLTWEAGAGAELRGFDADFTALTHPREDRIYDLSLALSHEKLRVLDTQPRLECTARFHESNVALYDYDSLDCALSLRQDF</sequence>
<dbReference type="EMBL" id="CP004393">
    <property type="protein sequence ID" value="AJE46384.1"/>
    <property type="molecule type" value="Genomic_DNA"/>
</dbReference>
<evidence type="ECO:0000313" key="2">
    <source>
        <dbReference type="EMBL" id="AJE46384.1"/>
    </source>
</evidence>
<name>A0A0B5DTI7_9RHOB</name>
<feature type="domain" description="Surface lipoprotein assembly modifier C-terminal" evidence="1">
    <location>
        <begin position="110"/>
        <end position="388"/>
    </location>
</feature>
<proteinExistence type="predicted"/>
<keyword evidence="3" id="KW-1185">Reference proteome</keyword>